<evidence type="ECO:0000256" key="1">
    <source>
        <dbReference type="ARBA" id="ARBA00004496"/>
    </source>
</evidence>
<dbReference type="SUPFAM" id="SSF57903">
    <property type="entry name" value="FYVE/PHD zinc finger"/>
    <property type="match status" value="1"/>
</dbReference>
<dbReference type="Pfam" id="PF01363">
    <property type="entry name" value="FYVE"/>
    <property type="match status" value="1"/>
</dbReference>
<keyword evidence="11" id="KW-1185">Reference proteome</keyword>
<evidence type="ECO:0000256" key="6">
    <source>
        <dbReference type="ARBA" id="ARBA00022833"/>
    </source>
</evidence>
<comment type="subcellular location">
    <subcellularLocation>
        <location evidence="1">Cytoplasm</location>
    </subcellularLocation>
</comment>
<evidence type="ECO:0000256" key="7">
    <source>
        <dbReference type="PROSITE-ProRule" id="PRU00091"/>
    </source>
</evidence>
<dbReference type="InterPro" id="IPR013083">
    <property type="entry name" value="Znf_RING/FYVE/PHD"/>
</dbReference>
<organism evidence="10 11">
    <name type="scientific">Gambusia affinis</name>
    <name type="common">Western mosquitofish</name>
    <name type="synonym">Heterandria affinis</name>
    <dbReference type="NCBI Taxonomy" id="33528"/>
    <lineage>
        <taxon>Eukaryota</taxon>
        <taxon>Metazoa</taxon>
        <taxon>Chordata</taxon>
        <taxon>Craniata</taxon>
        <taxon>Vertebrata</taxon>
        <taxon>Euteleostomi</taxon>
        <taxon>Actinopterygii</taxon>
        <taxon>Neopterygii</taxon>
        <taxon>Teleostei</taxon>
        <taxon>Neoteleostei</taxon>
        <taxon>Acanthomorphata</taxon>
        <taxon>Ovalentaria</taxon>
        <taxon>Atherinomorphae</taxon>
        <taxon>Cyprinodontiformes</taxon>
        <taxon>Poeciliidae</taxon>
        <taxon>Poeciliinae</taxon>
        <taxon>Gambusia</taxon>
    </lineage>
</organism>
<evidence type="ECO:0000313" key="10">
    <source>
        <dbReference type="EMBL" id="PWA17040.1"/>
    </source>
</evidence>
<keyword evidence="3" id="KW-0597">Phosphoprotein</keyword>
<keyword evidence="4" id="KW-0479">Metal-binding</keyword>
<dbReference type="CDD" id="cd15719">
    <property type="entry name" value="FYVE_WDFY3"/>
    <property type="match status" value="1"/>
</dbReference>
<feature type="domain" description="FYVE-type" evidence="9">
    <location>
        <begin position="222"/>
        <end position="282"/>
    </location>
</feature>
<protein>
    <recommendedName>
        <fullName evidence="9">FYVE-type domain-containing protein</fullName>
    </recommendedName>
</protein>
<evidence type="ECO:0000256" key="3">
    <source>
        <dbReference type="ARBA" id="ARBA00022553"/>
    </source>
</evidence>
<evidence type="ECO:0000256" key="5">
    <source>
        <dbReference type="ARBA" id="ARBA00022771"/>
    </source>
</evidence>
<dbReference type="InterPro" id="IPR017455">
    <property type="entry name" value="Znf_FYVE-rel"/>
</dbReference>
<dbReference type="GO" id="GO:0008270">
    <property type="term" value="F:zinc ion binding"/>
    <property type="evidence" value="ECO:0007669"/>
    <property type="project" value="UniProtKB-KW"/>
</dbReference>
<dbReference type="InterPro" id="IPR011011">
    <property type="entry name" value="Znf_FYVE_PHD"/>
</dbReference>
<dbReference type="PANTHER" id="PTHR39490:SF8">
    <property type="entry name" value="ZINC FINGER FYVE DOMAIN-CONTAINING PROTEIN 21"/>
    <property type="match status" value="1"/>
</dbReference>
<comment type="caution">
    <text evidence="10">The sequence shown here is derived from an EMBL/GenBank/DDBJ whole genome shotgun (WGS) entry which is preliminary data.</text>
</comment>
<dbReference type="PROSITE" id="PS50178">
    <property type="entry name" value="ZF_FYVE"/>
    <property type="match status" value="1"/>
</dbReference>
<dbReference type="EMBL" id="NHOQ01002408">
    <property type="protein sequence ID" value="PWA17040.1"/>
    <property type="molecule type" value="Genomic_DNA"/>
</dbReference>
<keyword evidence="2" id="KW-0963">Cytoplasm</keyword>
<proteinExistence type="predicted"/>
<dbReference type="InterPro" id="IPR052113">
    <property type="entry name" value="FYVE-type_Zinc_Finger"/>
</dbReference>
<feature type="compositionally biased region" description="Basic and acidic residues" evidence="8">
    <location>
        <begin position="24"/>
        <end position="37"/>
    </location>
</feature>
<sequence length="294" mass="32350">MEFLQVPETPAPEPVEPDVSDCCTDEKIEGSESHNGDDDSSESEGEEPVAPRNPSTGGGSGSQPGSAVHRPRGPSSRAGASWSMDSGSDDSHRWSDTLSIDEKDGFVFVNYSEGQTKGPVPLSAHPAQASLPQPVHPPAPEPRTYNQLKAGYRWERQLVFRSKLTMHTAFDRKDNAHPAEITSLSISKDHSKILVGDGRGRVFSWSVSDQPGRSAADHWVKDEVVDSCSGCTVRFSLTERRHHCRNCGQLFCQRCSRFQSEIKRLKISSPVRVCQNCYYNLQHERSADDGGAKN</sequence>
<keyword evidence="6" id="KW-0862">Zinc</keyword>
<name>A0A315V2T1_GAMAF</name>
<evidence type="ECO:0000259" key="9">
    <source>
        <dbReference type="PROSITE" id="PS50178"/>
    </source>
</evidence>
<reference evidence="10 11" key="1">
    <citation type="journal article" date="2018" name="G3 (Bethesda)">
        <title>A High-Quality Reference Genome for the Invasive Mosquitofish Gambusia affinis Using a Chicago Library.</title>
        <authorList>
            <person name="Hoffberg S.L."/>
            <person name="Troendle N.J."/>
            <person name="Glenn T.C."/>
            <person name="Mahmud O."/>
            <person name="Louha S."/>
            <person name="Chalopin D."/>
            <person name="Bennetzen J.L."/>
            <person name="Mauricio R."/>
        </authorList>
    </citation>
    <scope>NUCLEOTIDE SEQUENCE [LARGE SCALE GENOMIC DNA]</scope>
    <source>
        <strain evidence="10">NE01/NJP1002.9</strain>
        <tissue evidence="10">Muscle</tissue>
    </source>
</reference>
<evidence type="ECO:0000256" key="8">
    <source>
        <dbReference type="SAM" id="MobiDB-lite"/>
    </source>
</evidence>
<dbReference type="FunFam" id="3.30.40.10:FF:000028">
    <property type="entry name" value="Putative hepatocyte growth factor-regulated tyrosine kinase substrate"/>
    <property type="match status" value="1"/>
</dbReference>
<dbReference type="InterPro" id="IPR000306">
    <property type="entry name" value="Znf_FYVE"/>
</dbReference>
<dbReference type="GO" id="GO:0005737">
    <property type="term" value="C:cytoplasm"/>
    <property type="evidence" value="ECO:0007669"/>
    <property type="project" value="UniProtKB-SubCell"/>
</dbReference>
<dbReference type="SMART" id="SM00064">
    <property type="entry name" value="FYVE"/>
    <property type="match status" value="1"/>
</dbReference>
<dbReference type="AlphaFoldDB" id="A0A315V2T1"/>
<dbReference type="Gene3D" id="3.30.40.10">
    <property type="entry name" value="Zinc/RING finger domain, C3HC4 (zinc finger)"/>
    <property type="match status" value="1"/>
</dbReference>
<feature type="compositionally biased region" description="Acidic residues" evidence="8">
    <location>
        <begin position="38"/>
        <end position="47"/>
    </location>
</feature>
<dbReference type="Proteomes" id="UP000250572">
    <property type="component" value="Unassembled WGS sequence"/>
</dbReference>
<evidence type="ECO:0000256" key="4">
    <source>
        <dbReference type="ARBA" id="ARBA00022723"/>
    </source>
</evidence>
<feature type="region of interest" description="Disordered" evidence="8">
    <location>
        <begin position="117"/>
        <end position="140"/>
    </location>
</feature>
<evidence type="ECO:0000313" key="11">
    <source>
        <dbReference type="Proteomes" id="UP000250572"/>
    </source>
</evidence>
<evidence type="ECO:0000256" key="2">
    <source>
        <dbReference type="ARBA" id="ARBA00022490"/>
    </source>
</evidence>
<accession>A0A315V2T1</accession>
<keyword evidence="5 7" id="KW-0863">Zinc-finger</keyword>
<gene>
    <name evidence="10" type="ORF">CCH79_00013244</name>
</gene>
<dbReference type="PANTHER" id="PTHR39490">
    <property type="entry name" value="ARRESTIN DOMAIN-CONTAINING PROTEIN D"/>
    <property type="match status" value="1"/>
</dbReference>
<feature type="region of interest" description="Disordered" evidence="8">
    <location>
        <begin position="1"/>
        <end position="96"/>
    </location>
</feature>